<gene>
    <name evidence="3" type="ORF">DFJ43DRAFT_573451</name>
</gene>
<dbReference type="EMBL" id="JANVFO010000045">
    <property type="protein sequence ID" value="KAJ3725657.1"/>
    <property type="molecule type" value="Genomic_DNA"/>
</dbReference>
<reference evidence="3" key="2">
    <citation type="journal article" date="2023" name="Proc. Natl. Acad. Sci. U.S.A.">
        <title>A global phylogenomic analysis of the shiitake genus Lentinula.</title>
        <authorList>
            <person name="Sierra-Patev S."/>
            <person name="Min B."/>
            <person name="Naranjo-Ortiz M."/>
            <person name="Looney B."/>
            <person name="Konkel Z."/>
            <person name="Slot J.C."/>
            <person name="Sakamoto Y."/>
            <person name="Steenwyk J.L."/>
            <person name="Rokas A."/>
            <person name="Carro J."/>
            <person name="Camarero S."/>
            <person name="Ferreira P."/>
            <person name="Molpeceres G."/>
            <person name="Ruiz-Duenas F.J."/>
            <person name="Serrano A."/>
            <person name="Henrissat B."/>
            <person name="Drula E."/>
            <person name="Hughes K.W."/>
            <person name="Mata J.L."/>
            <person name="Ishikawa N.K."/>
            <person name="Vargas-Isla R."/>
            <person name="Ushijima S."/>
            <person name="Smith C.A."/>
            <person name="Donoghue J."/>
            <person name="Ahrendt S."/>
            <person name="Andreopoulos W."/>
            <person name="He G."/>
            <person name="LaButti K."/>
            <person name="Lipzen A."/>
            <person name="Ng V."/>
            <person name="Riley R."/>
            <person name="Sandor L."/>
            <person name="Barry K."/>
            <person name="Martinez A.T."/>
            <person name="Xiao Y."/>
            <person name="Gibbons J.G."/>
            <person name="Terashima K."/>
            <person name="Grigoriev I.V."/>
            <person name="Hibbett D."/>
        </authorList>
    </citation>
    <scope>NUCLEOTIDE SEQUENCE</scope>
    <source>
        <strain evidence="3">ET3784</strain>
    </source>
</reference>
<proteinExistence type="predicted"/>
<comment type="caution">
    <text evidence="3">The sequence shown here is derived from an EMBL/GenBank/DDBJ whole genome shotgun (WGS) entry which is preliminary data.</text>
</comment>
<dbReference type="AlphaFoldDB" id="A0AA38JFB7"/>
<feature type="signal peptide" evidence="2">
    <location>
        <begin position="1"/>
        <end position="25"/>
    </location>
</feature>
<evidence type="ECO:0000256" key="1">
    <source>
        <dbReference type="SAM" id="MobiDB-lite"/>
    </source>
</evidence>
<sequence>MYKMISNPSALLVAVLAMSAVTTFAAPIPFRSGTAVARDAPVFPRRSLYDYHTNVAREEAAKREPAPEPAKKPKKKRSNKKGKRSKRSLAQVLHLVLHPALVVPALVPETTLALAPPLVLPPGLVQVQVQARRLVPVHLLVPCREAVDLQALPRHLPTLALALQLQALLVPLILAPPLILGLPQQLARLTLVQPPPVLRELQRLAQPVPPILVHRPTLALQLVVRPTPLIPAHPPTLLLAPQQAVRRAPLTLPRVLLPQMQHPVQPHLAQALTLPQVLLPRMQHLAQPPMLPQALLPQMLRPLPLPLPLLPARHLQQLLNVVKSGADSLLEPLRSVRGGCNNS</sequence>
<organism evidence="3 4">
    <name type="scientific">Lentinula guzmanii</name>
    <dbReference type="NCBI Taxonomy" id="2804957"/>
    <lineage>
        <taxon>Eukaryota</taxon>
        <taxon>Fungi</taxon>
        <taxon>Dikarya</taxon>
        <taxon>Basidiomycota</taxon>
        <taxon>Agaricomycotina</taxon>
        <taxon>Agaricomycetes</taxon>
        <taxon>Agaricomycetidae</taxon>
        <taxon>Agaricales</taxon>
        <taxon>Marasmiineae</taxon>
        <taxon>Omphalotaceae</taxon>
        <taxon>Lentinula</taxon>
    </lineage>
</organism>
<keyword evidence="4" id="KW-1185">Reference proteome</keyword>
<evidence type="ECO:0000313" key="3">
    <source>
        <dbReference type="EMBL" id="KAJ3725657.1"/>
    </source>
</evidence>
<evidence type="ECO:0000313" key="4">
    <source>
        <dbReference type="Proteomes" id="UP001176059"/>
    </source>
</evidence>
<protein>
    <submittedName>
        <fullName evidence="3">Uncharacterized protein</fullName>
    </submittedName>
</protein>
<feature type="chain" id="PRO_5041380337" evidence="2">
    <location>
        <begin position="26"/>
        <end position="343"/>
    </location>
</feature>
<feature type="compositionally biased region" description="Basic residues" evidence="1">
    <location>
        <begin position="72"/>
        <end position="86"/>
    </location>
</feature>
<feature type="compositionally biased region" description="Basic and acidic residues" evidence="1">
    <location>
        <begin position="56"/>
        <end position="71"/>
    </location>
</feature>
<reference evidence="3" key="1">
    <citation type="submission" date="2022-08" db="EMBL/GenBank/DDBJ databases">
        <authorList>
            <consortium name="DOE Joint Genome Institute"/>
            <person name="Min B."/>
            <person name="Sierra-Patev S."/>
            <person name="Naranjo-Ortiz M."/>
            <person name="Looney B."/>
            <person name="Konkel Z."/>
            <person name="Slot J.C."/>
            <person name="Sakamoto Y."/>
            <person name="Steenwyk J.L."/>
            <person name="Rokas A."/>
            <person name="Carro J."/>
            <person name="Camarero S."/>
            <person name="Ferreira P."/>
            <person name="Molpeceres G."/>
            <person name="Ruiz-duenas F.J."/>
            <person name="Serrano A."/>
            <person name="Henrissat B."/>
            <person name="Drula E."/>
            <person name="Hughes K.W."/>
            <person name="Mata J.L."/>
            <person name="Ishikawa N.K."/>
            <person name="Vargas-Isla R."/>
            <person name="Ushijima S."/>
            <person name="Smith C.A."/>
            <person name="Ahrendt S."/>
            <person name="Andreopoulos W."/>
            <person name="He G."/>
            <person name="LaButti K."/>
            <person name="Lipzen A."/>
            <person name="Ng V."/>
            <person name="Riley R."/>
            <person name="Sandor L."/>
            <person name="Barry K."/>
            <person name="Martinez A.T."/>
            <person name="Xiao Y."/>
            <person name="Gibbons J.G."/>
            <person name="Terashima K."/>
            <person name="Hibbett D.S."/>
            <person name="Grigoriev I.V."/>
        </authorList>
    </citation>
    <scope>NUCLEOTIDE SEQUENCE</scope>
    <source>
        <strain evidence="3">ET3784</strain>
    </source>
</reference>
<evidence type="ECO:0000256" key="2">
    <source>
        <dbReference type="SAM" id="SignalP"/>
    </source>
</evidence>
<feature type="region of interest" description="Disordered" evidence="1">
    <location>
        <begin position="56"/>
        <end position="86"/>
    </location>
</feature>
<name>A0AA38JFB7_9AGAR</name>
<dbReference type="Proteomes" id="UP001176059">
    <property type="component" value="Unassembled WGS sequence"/>
</dbReference>
<keyword evidence="2" id="KW-0732">Signal</keyword>
<accession>A0AA38JFB7</accession>